<feature type="domain" description="TonB C-terminal" evidence="11">
    <location>
        <begin position="134"/>
        <end position="228"/>
    </location>
</feature>
<dbReference type="GO" id="GO:0098797">
    <property type="term" value="C:plasma membrane protein complex"/>
    <property type="evidence" value="ECO:0007669"/>
    <property type="project" value="TreeGrafter"/>
</dbReference>
<dbReference type="InterPro" id="IPR051045">
    <property type="entry name" value="TonB-dependent_transducer"/>
</dbReference>
<dbReference type="SUPFAM" id="SSF74653">
    <property type="entry name" value="TolA/TonB C-terminal domain"/>
    <property type="match status" value="2"/>
</dbReference>
<evidence type="ECO:0000256" key="2">
    <source>
        <dbReference type="ARBA" id="ARBA00006555"/>
    </source>
</evidence>
<keyword evidence="3" id="KW-0813">Transport</keyword>
<keyword evidence="7" id="KW-0653">Protein transport</keyword>
<evidence type="ECO:0000313" key="12">
    <source>
        <dbReference type="EMBL" id="SFK70828.1"/>
    </source>
</evidence>
<organism evidence="12 13">
    <name type="scientific">Methylorubrum salsuginis</name>
    <dbReference type="NCBI Taxonomy" id="414703"/>
    <lineage>
        <taxon>Bacteria</taxon>
        <taxon>Pseudomonadati</taxon>
        <taxon>Pseudomonadota</taxon>
        <taxon>Alphaproteobacteria</taxon>
        <taxon>Hyphomicrobiales</taxon>
        <taxon>Methylobacteriaceae</taxon>
        <taxon>Methylorubrum</taxon>
    </lineage>
</organism>
<dbReference type="Pfam" id="PF03544">
    <property type="entry name" value="TonB_C"/>
    <property type="match status" value="1"/>
</dbReference>
<comment type="subcellular location">
    <subcellularLocation>
        <location evidence="1">Cell inner membrane</location>
        <topology evidence="1">Single-pass membrane protein</topology>
        <orientation evidence="1">Periplasmic side</orientation>
    </subcellularLocation>
</comment>
<evidence type="ECO:0000313" key="13">
    <source>
        <dbReference type="Proteomes" id="UP000198804"/>
    </source>
</evidence>
<keyword evidence="9" id="KW-0472">Membrane</keyword>
<dbReference type="GO" id="GO:0055085">
    <property type="term" value="P:transmembrane transport"/>
    <property type="evidence" value="ECO:0007669"/>
    <property type="project" value="InterPro"/>
</dbReference>
<protein>
    <submittedName>
        <fullName evidence="12">TonB family C-terminal domain-containing protein</fullName>
    </submittedName>
</protein>
<keyword evidence="6" id="KW-0812">Transmembrane</keyword>
<proteinExistence type="inferred from homology"/>
<comment type="similarity">
    <text evidence="2">Belongs to the TonB family.</text>
</comment>
<dbReference type="EMBL" id="FOSV01000003">
    <property type="protein sequence ID" value="SFK70828.1"/>
    <property type="molecule type" value="Genomic_DNA"/>
</dbReference>
<feature type="chain" id="PRO_5011756477" evidence="10">
    <location>
        <begin position="28"/>
        <end position="228"/>
    </location>
</feature>
<feature type="domain" description="TonB C-terminal" evidence="11">
    <location>
        <begin position="35"/>
        <end position="132"/>
    </location>
</feature>
<dbReference type="GO" id="GO:0031992">
    <property type="term" value="F:energy transducer activity"/>
    <property type="evidence" value="ECO:0007669"/>
    <property type="project" value="TreeGrafter"/>
</dbReference>
<accession>A0A1I4BPS9</accession>
<keyword evidence="4" id="KW-1003">Cell membrane</keyword>
<keyword evidence="13" id="KW-1185">Reference proteome</keyword>
<dbReference type="AlphaFoldDB" id="A0A1I4BPS9"/>
<name>A0A1I4BPS9_9HYPH</name>
<evidence type="ECO:0000256" key="6">
    <source>
        <dbReference type="ARBA" id="ARBA00022692"/>
    </source>
</evidence>
<evidence type="ECO:0000256" key="4">
    <source>
        <dbReference type="ARBA" id="ARBA00022475"/>
    </source>
</evidence>
<sequence length="228" mass="24240">MRRLSEVLGLVLSGLVVCLAGVPAATARDVTDVAGVPGYRQQLSRILKARIASLRHSSPGGIVDLRFTVDRDGHVIRSEVAATSGSEFTDRLALGIVPVGLKLPPLPPRAPIAELTVTVPVRLSSREAAMSDALRTYRAAVTQALLQRVRNLPHQMLTGGMLHIRFTIGRDGVVTRSDIARSSGDRAIDELGLRIVPVGLRLPPLPPGQPTALSLTQPLAFGLAPEGR</sequence>
<evidence type="ECO:0000259" key="11">
    <source>
        <dbReference type="PROSITE" id="PS52015"/>
    </source>
</evidence>
<evidence type="ECO:0000256" key="10">
    <source>
        <dbReference type="SAM" id="SignalP"/>
    </source>
</evidence>
<dbReference type="GO" id="GO:0015031">
    <property type="term" value="P:protein transport"/>
    <property type="evidence" value="ECO:0007669"/>
    <property type="project" value="UniProtKB-KW"/>
</dbReference>
<keyword evidence="8" id="KW-1133">Transmembrane helix</keyword>
<feature type="signal peptide" evidence="10">
    <location>
        <begin position="1"/>
        <end position="27"/>
    </location>
</feature>
<keyword evidence="10" id="KW-0732">Signal</keyword>
<dbReference type="PANTHER" id="PTHR33446:SF2">
    <property type="entry name" value="PROTEIN TONB"/>
    <property type="match status" value="1"/>
</dbReference>
<gene>
    <name evidence="12" type="ORF">SAMN04488125_103306</name>
</gene>
<dbReference type="Gene3D" id="3.30.1150.10">
    <property type="match status" value="2"/>
</dbReference>
<dbReference type="PROSITE" id="PS52015">
    <property type="entry name" value="TONB_CTD"/>
    <property type="match status" value="2"/>
</dbReference>
<dbReference type="STRING" id="414703.SAMN04488125_103306"/>
<evidence type="ECO:0000256" key="3">
    <source>
        <dbReference type="ARBA" id="ARBA00022448"/>
    </source>
</evidence>
<evidence type="ECO:0000256" key="9">
    <source>
        <dbReference type="ARBA" id="ARBA00023136"/>
    </source>
</evidence>
<evidence type="ECO:0000256" key="8">
    <source>
        <dbReference type="ARBA" id="ARBA00022989"/>
    </source>
</evidence>
<keyword evidence="5" id="KW-0997">Cell inner membrane</keyword>
<evidence type="ECO:0000256" key="7">
    <source>
        <dbReference type="ARBA" id="ARBA00022927"/>
    </source>
</evidence>
<evidence type="ECO:0000256" key="1">
    <source>
        <dbReference type="ARBA" id="ARBA00004383"/>
    </source>
</evidence>
<dbReference type="PANTHER" id="PTHR33446">
    <property type="entry name" value="PROTEIN TONB-RELATED"/>
    <property type="match status" value="1"/>
</dbReference>
<dbReference type="NCBIfam" id="TIGR01352">
    <property type="entry name" value="tonB_Cterm"/>
    <property type="match status" value="1"/>
</dbReference>
<reference evidence="13" key="1">
    <citation type="submission" date="2016-10" db="EMBL/GenBank/DDBJ databases">
        <authorList>
            <person name="Varghese N."/>
            <person name="Submissions S."/>
        </authorList>
    </citation>
    <scope>NUCLEOTIDE SEQUENCE [LARGE SCALE GENOMIC DNA]</scope>
    <source>
        <strain evidence="13">CGMCC 1.6474</strain>
    </source>
</reference>
<evidence type="ECO:0000256" key="5">
    <source>
        <dbReference type="ARBA" id="ARBA00022519"/>
    </source>
</evidence>
<dbReference type="InterPro" id="IPR006260">
    <property type="entry name" value="TonB/TolA_C"/>
</dbReference>
<dbReference type="InterPro" id="IPR037682">
    <property type="entry name" value="TonB_C"/>
</dbReference>
<dbReference type="Proteomes" id="UP000198804">
    <property type="component" value="Unassembled WGS sequence"/>
</dbReference>